<organism evidence="1 2">
    <name type="scientific">Pararhodospirillum oryzae</name>
    <dbReference type="NCBI Taxonomy" id="478448"/>
    <lineage>
        <taxon>Bacteria</taxon>
        <taxon>Pseudomonadati</taxon>
        <taxon>Pseudomonadota</taxon>
        <taxon>Alphaproteobacteria</taxon>
        <taxon>Rhodospirillales</taxon>
        <taxon>Rhodospirillaceae</taxon>
        <taxon>Pararhodospirillum</taxon>
    </lineage>
</organism>
<evidence type="ECO:0000313" key="2">
    <source>
        <dbReference type="Proteomes" id="UP000321567"/>
    </source>
</evidence>
<evidence type="ECO:0000313" key="1">
    <source>
        <dbReference type="EMBL" id="GEO82773.1"/>
    </source>
</evidence>
<dbReference type="RefSeq" id="WP_147164800.1">
    <property type="nucleotide sequence ID" value="NZ_BJZO01000109.1"/>
</dbReference>
<proteinExistence type="predicted"/>
<name>A0A512HBE5_9PROT</name>
<dbReference type="OrthoDB" id="10007693at2"/>
<accession>A0A512HBE5</accession>
<keyword evidence="2" id="KW-1185">Reference proteome</keyword>
<reference evidence="1 2" key="1">
    <citation type="submission" date="2019-07" db="EMBL/GenBank/DDBJ databases">
        <title>Whole genome shotgun sequence of Rhodospirillum oryzae NBRC 107573.</title>
        <authorList>
            <person name="Hosoyama A."/>
            <person name="Uohara A."/>
            <person name="Ohji S."/>
            <person name="Ichikawa N."/>
        </authorList>
    </citation>
    <scope>NUCLEOTIDE SEQUENCE [LARGE SCALE GENOMIC DNA]</scope>
    <source>
        <strain evidence="1 2">NBRC 107573</strain>
    </source>
</reference>
<sequence length="87" mass="9205">MLWDEAGALWVEYRGFCMRSKGHGSCLDCIKSLDPGVGPRCEAPASALRASPPGCPAPFVPSPPSAPVPRFQATVADVESPFPVHRA</sequence>
<dbReference type="EMBL" id="BJZO01000109">
    <property type="protein sequence ID" value="GEO82773.1"/>
    <property type="molecule type" value="Genomic_DNA"/>
</dbReference>
<dbReference type="Proteomes" id="UP000321567">
    <property type="component" value="Unassembled WGS sequence"/>
</dbReference>
<protein>
    <submittedName>
        <fullName evidence="1">Uncharacterized protein</fullName>
    </submittedName>
</protein>
<dbReference type="AlphaFoldDB" id="A0A512HBE5"/>
<gene>
    <name evidence="1" type="ORF">ROR02_29040</name>
</gene>
<comment type="caution">
    <text evidence="1">The sequence shown here is derived from an EMBL/GenBank/DDBJ whole genome shotgun (WGS) entry which is preliminary data.</text>
</comment>